<name>A0A8S9YDZ9_9TREM</name>
<accession>A0A8S9YDZ9</accession>
<organism evidence="2 3">
    <name type="scientific">Paragonimus skrjabini miyazakii</name>
    <dbReference type="NCBI Taxonomy" id="59628"/>
    <lineage>
        <taxon>Eukaryota</taxon>
        <taxon>Metazoa</taxon>
        <taxon>Spiralia</taxon>
        <taxon>Lophotrochozoa</taxon>
        <taxon>Platyhelminthes</taxon>
        <taxon>Trematoda</taxon>
        <taxon>Digenea</taxon>
        <taxon>Plagiorchiida</taxon>
        <taxon>Troglotremata</taxon>
        <taxon>Troglotrematidae</taxon>
        <taxon>Paragonimus</taxon>
    </lineage>
</organism>
<dbReference type="OrthoDB" id="3565419at2759"/>
<feature type="region of interest" description="Disordered" evidence="1">
    <location>
        <begin position="218"/>
        <end position="241"/>
    </location>
</feature>
<feature type="region of interest" description="Disordered" evidence="1">
    <location>
        <begin position="292"/>
        <end position="330"/>
    </location>
</feature>
<protein>
    <submittedName>
        <fullName evidence="2">Uncharacterized protein</fullName>
    </submittedName>
</protein>
<keyword evidence="3" id="KW-1185">Reference proteome</keyword>
<reference evidence="2" key="1">
    <citation type="submission" date="2019-07" db="EMBL/GenBank/DDBJ databases">
        <title>Annotation for the trematode Paragonimus miyazaki's.</title>
        <authorList>
            <person name="Choi Y.-J."/>
        </authorList>
    </citation>
    <scope>NUCLEOTIDE SEQUENCE</scope>
    <source>
        <strain evidence="2">Japan</strain>
    </source>
</reference>
<gene>
    <name evidence="2" type="ORF">EG68_11286</name>
</gene>
<evidence type="ECO:0000256" key="1">
    <source>
        <dbReference type="SAM" id="MobiDB-lite"/>
    </source>
</evidence>
<feature type="compositionally biased region" description="Basic and acidic residues" evidence="1">
    <location>
        <begin position="310"/>
        <end position="321"/>
    </location>
</feature>
<feature type="compositionally biased region" description="Polar residues" evidence="1">
    <location>
        <begin position="218"/>
        <end position="232"/>
    </location>
</feature>
<proteinExistence type="predicted"/>
<comment type="caution">
    <text evidence="2">The sequence shown here is derived from an EMBL/GenBank/DDBJ whole genome shotgun (WGS) entry which is preliminary data.</text>
</comment>
<evidence type="ECO:0000313" key="2">
    <source>
        <dbReference type="EMBL" id="KAF7234711.1"/>
    </source>
</evidence>
<dbReference type="AlphaFoldDB" id="A0A8S9YDZ9"/>
<dbReference type="Proteomes" id="UP000822476">
    <property type="component" value="Unassembled WGS sequence"/>
</dbReference>
<dbReference type="EMBL" id="JTDE01008857">
    <property type="protein sequence ID" value="KAF7234711.1"/>
    <property type="molecule type" value="Genomic_DNA"/>
</dbReference>
<feature type="compositionally biased region" description="Polar residues" evidence="1">
    <location>
        <begin position="297"/>
        <end position="309"/>
    </location>
</feature>
<evidence type="ECO:0000313" key="3">
    <source>
        <dbReference type="Proteomes" id="UP000822476"/>
    </source>
</evidence>
<sequence length="459" mass="51718">MLEQPRIRACERPVAQAAVCISSTPALESPNGDLVVLERPHSTHRPLPVQIQASLALAQAISVPICRRQFTSKGTLSQHRRRAHPTKYNADCLARLPTSRYNWSQLEDALLIKYADELSSSISMLEDLYEAISLRLGNQSNGSIKKRLQLLRLGRPKTASALQPTALTPQVPENASPLAETPDIAIPDNPTTPLSPVIETTPSASPTVRDVEHYDRTPTLNTTFDRSTSTIHTPRGSDRLEESSLGVEWLNPIVFPGNFNLFTPWKGPSSRRSDARSVNLRNFTSGLLPVDLDWSDETATPQTPQTTFNDENHSESEEHRSTSAYPQTQPDVVPVDTFSVLSEESQRALSNDTNRDAASSHLLAIVDDRLHQPTNLESFQVALEKFCRKWYPHRWVRKRKRSMVLSCLTNCRQRRRLQYGHMQNLFRRYRKDAVSTALDGRWREAFASLNGRVEDLNPC</sequence>